<comment type="caution">
    <text evidence="2">The sequence shown here is derived from an EMBL/GenBank/DDBJ whole genome shotgun (WGS) entry which is preliminary data.</text>
</comment>
<dbReference type="Proteomes" id="UP000005709">
    <property type="component" value="Unassembled WGS sequence"/>
</dbReference>
<dbReference type="EMBL" id="ACYG01000027">
    <property type="protein sequence ID" value="EEV17188.1"/>
    <property type="molecule type" value="Genomic_DNA"/>
</dbReference>
<protein>
    <submittedName>
        <fullName evidence="2">Uncharacterized protein</fullName>
    </submittedName>
</protein>
<proteinExistence type="predicted"/>
<name>C8PJT3_9BACT</name>
<keyword evidence="3" id="KW-1185">Reference proteome</keyword>
<gene>
    <name evidence="2" type="ORF">CAMGR0001_1483</name>
</gene>
<keyword evidence="1" id="KW-0472">Membrane</keyword>
<sequence length="57" mass="6842">MPSVAIRMLLHFAVFAKFYLWYIRRLRKSLAKTMPLLPGYRPLRGFIEFYLVALPLR</sequence>
<evidence type="ECO:0000313" key="3">
    <source>
        <dbReference type="Proteomes" id="UP000005709"/>
    </source>
</evidence>
<keyword evidence="1" id="KW-0812">Transmembrane</keyword>
<evidence type="ECO:0000256" key="1">
    <source>
        <dbReference type="SAM" id="Phobius"/>
    </source>
</evidence>
<organism evidence="2 3">
    <name type="scientific">Campylobacter gracilis RM3268</name>
    <dbReference type="NCBI Taxonomy" id="553220"/>
    <lineage>
        <taxon>Bacteria</taxon>
        <taxon>Pseudomonadati</taxon>
        <taxon>Campylobacterota</taxon>
        <taxon>Epsilonproteobacteria</taxon>
        <taxon>Campylobacterales</taxon>
        <taxon>Campylobacteraceae</taxon>
        <taxon>Campylobacter</taxon>
    </lineage>
</organism>
<evidence type="ECO:0000313" key="2">
    <source>
        <dbReference type="EMBL" id="EEV17188.1"/>
    </source>
</evidence>
<feature type="transmembrane region" description="Helical" evidence="1">
    <location>
        <begin position="6"/>
        <end position="23"/>
    </location>
</feature>
<reference evidence="2 3" key="1">
    <citation type="submission" date="2009-07" db="EMBL/GenBank/DDBJ databases">
        <authorList>
            <person name="Madupu R."/>
            <person name="Sebastian Y."/>
            <person name="Durkin A.S."/>
            <person name="Torralba M."/>
            <person name="Methe B."/>
            <person name="Sutton G.G."/>
            <person name="Strausberg R.L."/>
            <person name="Nelson K.E."/>
        </authorList>
    </citation>
    <scope>NUCLEOTIDE SEQUENCE [LARGE SCALE GENOMIC DNA]</scope>
    <source>
        <strain evidence="2 3">RM3268</strain>
    </source>
</reference>
<dbReference type="AlphaFoldDB" id="C8PJT3"/>
<accession>C8PJT3</accession>
<keyword evidence="1" id="KW-1133">Transmembrane helix</keyword>